<dbReference type="InterPro" id="IPR000595">
    <property type="entry name" value="cNMP-bd_dom"/>
</dbReference>
<dbReference type="PROSITE" id="PS50042">
    <property type="entry name" value="CNMP_BINDING_3"/>
    <property type="match status" value="1"/>
</dbReference>
<dbReference type="KEGG" id="mgik:GO620_011510"/>
<dbReference type="SUPFAM" id="SSF51206">
    <property type="entry name" value="cAMP-binding domain-like"/>
    <property type="match status" value="1"/>
</dbReference>
<proteinExistence type="predicted"/>
<keyword evidence="2" id="KW-1185">Reference proteome</keyword>
<dbReference type="InterPro" id="IPR014710">
    <property type="entry name" value="RmlC-like_jellyroll"/>
</dbReference>
<name>A0A6I4HZW4_9SPHI</name>
<reference evidence="1 2" key="1">
    <citation type="submission" date="2020-12" db="EMBL/GenBank/DDBJ databases">
        <title>HMF7856_wgs.fasta genome submission.</title>
        <authorList>
            <person name="Kang H."/>
            <person name="Kim H."/>
            <person name="Joh K."/>
        </authorList>
    </citation>
    <scope>NUCLEOTIDE SEQUENCE [LARGE SCALE GENOMIC DNA]</scope>
    <source>
        <strain evidence="1 2">HMF7856</strain>
    </source>
</reference>
<accession>A0A6I4HZW4</accession>
<evidence type="ECO:0000313" key="2">
    <source>
        <dbReference type="Proteomes" id="UP000429232"/>
    </source>
</evidence>
<dbReference type="Proteomes" id="UP000429232">
    <property type="component" value="Chromosome"/>
</dbReference>
<evidence type="ECO:0000313" key="1">
    <source>
        <dbReference type="EMBL" id="QQL48804.1"/>
    </source>
</evidence>
<gene>
    <name evidence="1" type="ORF">GO620_011510</name>
</gene>
<sequence>MSTHLKSFLGNYASLTDEDLDFLAQKFVARDVKKRTYLLKEGDVCSDLIFVEKGCLRLFYFNEDVEVSVWFAFEGNSAIDINSFISEKPSIYFIQAIEDSSLLIIPKTEIKKLYDTYPKMQEIMRNYWEDAMLNLLERFTALQRDAADKRYLDLLAKPTYMQKIPQKYLASYIGVTPTSLSRIRKNIR</sequence>
<protein>
    <submittedName>
        <fullName evidence="1">Crp/Fnr family transcriptional regulator</fullName>
    </submittedName>
</protein>
<organism evidence="1 2">
    <name type="scientific">Mucilaginibacter ginkgonis</name>
    <dbReference type="NCBI Taxonomy" id="2682091"/>
    <lineage>
        <taxon>Bacteria</taxon>
        <taxon>Pseudomonadati</taxon>
        <taxon>Bacteroidota</taxon>
        <taxon>Sphingobacteriia</taxon>
        <taxon>Sphingobacteriales</taxon>
        <taxon>Sphingobacteriaceae</taxon>
        <taxon>Mucilaginibacter</taxon>
    </lineage>
</organism>
<dbReference type="EMBL" id="CP066775">
    <property type="protein sequence ID" value="QQL48804.1"/>
    <property type="molecule type" value="Genomic_DNA"/>
</dbReference>
<dbReference type="CDD" id="cd00038">
    <property type="entry name" value="CAP_ED"/>
    <property type="match status" value="1"/>
</dbReference>
<dbReference type="AlphaFoldDB" id="A0A6I4HZW4"/>
<dbReference type="Gene3D" id="2.60.120.10">
    <property type="entry name" value="Jelly Rolls"/>
    <property type="match status" value="1"/>
</dbReference>
<dbReference type="RefSeq" id="WP_157525507.1">
    <property type="nucleotide sequence ID" value="NZ_CP066775.1"/>
</dbReference>
<dbReference type="InterPro" id="IPR018490">
    <property type="entry name" value="cNMP-bd_dom_sf"/>
</dbReference>
<dbReference type="Pfam" id="PF00027">
    <property type="entry name" value="cNMP_binding"/>
    <property type="match status" value="1"/>
</dbReference>